<evidence type="ECO:0000313" key="2">
    <source>
        <dbReference type="Proteomes" id="UP000051529"/>
    </source>
</evidence>
<organism evidence="1 2">
    <name type="scientific">Lactobacillus amylovorus subsp. animalium DSM 16698</name>
    <dbReference type="NCBI Taxonomy" id="695563"/>
    <lineage>
        <taxon>Bacteria</taxon>
        <taxon>Bacillati</taxon>
        <taxon>Bacillota</taxon>
        <taxon>Bacilli</taxon>
        <taxon>Lactobacillales</taxon>
        <taxon>Lactobacillaceae</taxon>
        <taxon>Lactobacillus</taxon>
        <taxon>Lactobacillus amylovorus subsp. animalium</taxon>
    </lineage>
</organism>
<reference evidence="1 2" key="1">
    <citation type="journal article" date="2015" name="Genome Announc.">
        <title>Expanding the biotechnology potential of lactobacilli through comparative genomics of 213 strains and associated genera.</title>
        <authorList>
            <person name="Sun Z."/>
            <person name="Harris H.M."/>
            <person name="McCann A."/>
            <person name="Guo C."/>
            <person name="Argimon S."/>
            <person name="Zhang W."/>
            <person name="Yang X."/>
            <person name="Jeffery I.B."/>
            <person name="Cooney J.C."/>
            <person name="Kagawa T.F."/>
            <person name="Liu W."/>
            <person name="Song Y."/>
            <person name="Salvetti E."/>
            <person name="Wrobel A."/>
            <person name="Rasinkangas P."/>
            <person name="Parkhill J."/>
            <person name="Rea M.C."/>
            <person name="O'Sullivan O."/>
            <person name="Ritari J."/>
            <person name="Douillard F.P."/>
            <person name="Paul Ross R."/>
            <person name="Yang R."/>
            <person name="Briner A.E."/>
            <person name="Felis G.E."/>
            <person name="de Vos W.M."/>
            <person name="Barrangou R."/>
            <person name="Klaenhammer T.R."/>
            <person name="Caufield P.W."/>
            <person name="Cui Y."/>
            <person name="Zhang H."/>
            <person name="O'Toole P.W."/>
        </authorList>
    </citation>
    <scope>NUCLEOTIDE SEQUENCE [LARGE SCALE GENOMIC DNA]</scope>
    <source>
        <strain evidence="1 2">DSM 16698</strain>
    </source>
</reference>
<sequence length="66" mass="7638">MAYCFKKKARKYKLRETKEWSIALGIPVEERHGKHYEDGAVTLDDFDYSKTDEVKPDVESGAAQKE</sequence>
<name>A0A0R2KZW4_LACAM</name>
<dbReference type="Proteomes" id="UP000051529">
    <property type="component" value="Unassembled WGS sequence"/>
</dbReference>
<proteinExistence type="predicted"/>
<evidence type="ECO:0000313" key="1">
    <source>
        <dbReference type="EMBL" id="KRN92298.1"/>
    </source>
</evidence>
<accession>A0A0R2KZW4</accession>
<dbReference type="PATRIC" id="fig|695563.3.peg.174"/>
<comment type="caution">
    <text evidence="1">The sequence shown here is derived from an EMBL/GenBank/DDBJ whole genome shotgun (WGS) entry which is preliminary data.</text>
</comment>
<dbReference type="AlphaFoldDB" id="A0A0R2KZW4"/>
<gene>
    <name evidence="1" type="ORF">IV44_GL000166</name>
</gene>
<protein>
    <submittedName>
        <fullName evidence="1">Uncharacterized protein</fullName>
    </submittedName>
</protein>
<dbReference type="EMBL" id="JQBQ01000011">
    <property type="protein sequence ID" value="KRN92298.1"/>
    <property type="molecule type" value="Genomic_DNA"/>
</dbReference>